<accession>A0A9Q1ET50</accession>
<organism evidence="1 2">
    <name type="scientific">Synaphobranchus kaupii</name>
    <name type="common">Kaup's arrowtooth eel</name>
    <dbReference type="NCBI Taxonomy" id="118154"/>
    <lineage>
        <taxon>Eukaryota</taxon>
        <taxon>Metazoa</taxon>
        <taxon>Chordata</taxon>
        <taxon>Craniata</taxon>
        <taxon>Vertebrata</taxon>
        <taxon>Euteleostomi</taxon>
        <taxon>Actinopterygii</taxon>
        <taxon>Neopterygii</taxon>
        <taxon>Teleostei</taxon>
        <taxon>Anguilliformes</taxon>
        <taxon>Synaphobranchidae</taxon>
        <taxon>Synaphobranchus</taxon>
    </lineage>
</organism>
<proteinExistence type="predicted"/>
<dbReference type="EMBL" id="JAINUF010000013">
    <property type="protein sequence ID" value="KAJ8344433.1"/>
    <property type="molecule type" value="Genomic_DNA"/>
</dbReference>
<comment type="caution">
    <text evidence="1">The sequence shown here is derived from an EMBL/GenBank/DDBJ whole genome shotgun (WGS) entry which is preliminary data.</text>
</comment>
<evidence type="ECO:0000313" key="1">
    <source>
        <dbReference type="EMBL" id="KAJ8344433.1"/>
    </source>
</evidence>
<protein>
    <submittedName>
        <fullName evidence="1">Uncharacterized protein</fullName>
    </submittedName>
</protein>
<gene>
    <name evidence="1" type="ORF">SKAU_G00317620</name>
</gene>
<name>A0A9Q1ET50_SYNKA</name>
<keyword evidence="2" id="KW-1185">Reference proteome</keyword>
<dbReference type="AlphaFoldDB" id="A0A9Q1ET50"/>
<reference evidence="1" key="1">
    <citation type="journal article" date="2023" name="Science">
        <title>Genome structures resolve the early diversification of teleost fishes.</title>
        <authorList>
            <person name="Parey E."/>
            <person name="Louis A."/>
            <person name="Montfort J."/>
            <person name="Bouchez O."/>
            <person name="Roques C."/>
            <person name="Iampietro C."/>
            <person name="Lluch J."/>
            <person name="Castinel A."/>
            <person name="Donnadieu C."/>
            <person name="Desvignes T."/>
            <person name="Floi Bucao C."/>
            <person name="Jouanno E."/>
            <person name="Wen M."/>
            <person name="Mejri S."/>
            <person name="Dirks R."/>
            <person name="Jansen H."/>
            <person name="Henkel C."/>
            <person name="Chen W.J."/>
            <person name="Zahm M."/>
            <person name="Cabau C."/>
            <person name="Klopp C."/>
            <person name="Thompson A.W."/>
            <person name="Robinson-Rechavi M."/>
            <person name="Braasch I."/>
            <person name="Lecointre G."/>
            <person name="Bobe J."/>
            <person name="Postlethwait J.H."/>
            <person name="Berthelot C."/>
            <person name="Roest Crollius H."/>
            <person name="Guiguen Y."/>
        </authorList>
    </citation>
    <scope>NUCLEOTIDE SEQUENCE</scope>
    <source>
        <strain evidence="1">WJC10195</strain>
    </source>
</reference>
<dbReference type="Proteomes" id="UP001152622">
    <property type="component" value="Chromosome 13"/>
</dbReference>
<sequence>MLIFSVANGFTMSFKKLHSNECRSSLTSLPHAQPLTAPRSGALIRDKGAQPGDITAERHLDWRARRRFITPPSPRVIKAQAGLSTS</sequence>
<evidence type="ECO:0000313" key="2">
    <source>
        <dbReference type="Proteomes" id="UP001152622"/>
    </source>
</evidence>